<accession>A0ABW5DHN0</accession>
<reference evidence="2" key="1">
    <citation type="journal article" date="2019" name="Int. J. Syst. Evol. Microbiol.">
        <title>The Global Catalogue of Microorganisms (GCM) 10K type strain sequencing project: providing services to taxonomists for standard genome sequencing and annotation.</title>
        <authorList>
            <consortium name="The Broad Institute Genomics Platform"/>
            <consortium name="The Broad Institute Genome Sequencing Center for Infectious Disease"/>
            <person name="Wu L."/>
            <person name="Ma J."/>
        </authorList>
    </citation>
    <scope>NUCLEOTIDE SEQUENCE [LARGE SCALE GENOMIC DNA]</scope>
    <source>
        <strain evidence="2">KCTC 23707</strain>
    </source>
</reference>
<proteinExistence type="predicted"/>
<evidence type="ECO:0000313" key="2">
    <source>
        <dbReference type="Proteomes" id="UP001597373"/>
    </source>
</evidence>
<comment type="caution">
    <text evidence="1">The sequence shown here is derived from an EMBL/GenBank/DDBJ whole genome shotgun (WGS) entry which is preliminary data.</text>
</comment>
<dbReference type="Proteomes" id="UP001597373">
    <property type="component" value="Unassembled WGS sequence"/>
</dbReference>
<sequence>MALPSYLTRRDGRYYLQIRFSRPLAQLSGVSLYRVSLRTGDYRKARQKLTEFLSWILRMNESINFVDLFQKNVVELRQYLSDQLPISEERLHARLHYEEMLKNLRRRALARDCDPEMIAPEFTILFKRFVAQNVEAEGWLRRIENIRHYEQGRADMQTAIALGVIPQGFGMGLGQPPAGVPSIPLPTPFSTVMPSNPLGVPGVELHAAASPKDEDRAALVWEERKQEQDSGPQQAHEPQAQTTALRFSEALALFEEDDIRNGGNADARALVLLVVQFIIDKMDDPLLVEFDKEAAARIDAMLPDIPDRKNIPREHTVSLAARYDYARKHGWAGLKRLTEARLKNGYHNALSRFFGWLIEQKLYPFEK</sequence>
<dbReference type="EMBL" id="JBHUIR010000048">
    <property type="protein sequence ID" value="MFD2260597.1"/>
    <property type="molecule type" value="Genomic_DNA"/>
</dbReference>
<evidence type="ECO:0008006" key="3">
    <source>
        <dbReference type="Google" id="ProtNLM"/>
    </source>
</evidence>
<dbReference type="RefSeq" id="WP_345098029.1">
    <property type="nucleotide sequence ID" value="NZ_BAABGS010000011.1"/>
</dbReference>
<name>A0ABW5DHN0_9HYPH</name>
<gene>
    <name evidence="1" type="ORF">ACFSMZ_12600</name>
</gene>
<keyword evidence="2" id="KW-1185">Reference proteome</keyword>
<evidence type="ECO:0000313" key="1">
    <source>
        <dbReference type="EMBL" id="MFD2260597.1"/>
    </source>
</evidence>
<protein>
    <recommendedName>
        <fullName evidence="3">Integrase</fullName>
    </recommendedName>
</protein>
<organism evidence="1 2">
    <name type="scientific">Chelativorans composti</name>
    <dbReference type="NCBI Taxonomy" id="768533"/>
    <lineage>
        <taxon>Bacteria</taxon>
        <taxon>Pseudomonadati</taxon>
        <taxon>Pseudomonadota</taxon>
        <taxon>Alphaproteobacteria</taxon>
        <taxon>Hyphomicrobiales</taxon>
        <taxon>Phyllobacteriaceae</taxon>
        <taxon>Chelativorans</taxon>
    </lineage>
</organism>